<evidence type="ECO:0000313" key="2">
    <source>
        <dbReference type="EMBL" id="TRZ39274.1"/>
    </source>
</evidence>
<dbReference type="AlphaFoldDB" id="A0A553SQK3"/>
<organism evidence="2">
    <name type="scientific">Niallia circulans</name>
    <name type="common">Bacillus circulans</name>
    <dbReference type="NCBI Taxonomy" id="1397"/>
    <lineage>
        <taxon>Bacteria</taxon>
        <taxon>Bacillati</taxon>
        <taxon>Bacillota</taxon>
        <taxon>Bacilli</taxon>
        <taxon>Bacillales</taxon>
        <taxon>Bacillaceae</taxon>
        <taxon>Niallia</taxon>
    </lineage>
</organism>
<feature type="transmembrane region" description="Helical" evidence="1">
    <location>
        <begin position="6"/>
        <end position="26"/>
    </location>
</feature>
<proteinExistence type="predicted"/>
<keyword evidence="1" id="KW-1133">Transmembrane helix</keyword>
<comment type="caution">
    <text evidence="2">The sequence shown here is derived from an EMBL/GenBank/DDBJ whole genome shotgun (WGS) entry which is preliminary data.</text>
</comment>
<reference evidence="2" key="1">
    <citation type="submission" date="2018-10" db="EMBL/GenBank/DDBJ databases">
        <title>FDA dAtabase for Regulatory Grade micrObial Sequences (FDA-ARGOS): Supporting development and validation of Infectious Disease Dx tests.</title>
        <authorList>
            <person name="Minogue T."/>
            <person name="Wolcott M."/>
            <person name="Wasieloski L."/>
            <person name="Aguilar W."/>
            <person name="Moore D."/>
            <person name="Tallon L.J."/>
            <person name="Sadzewicz L."/>
            <person name="Sengamalay N."/>
            <person name="Ott S."/>
            <person name="Godinez A."/>
            <person name="Nagaraj S."/>
            <person name="Vavikolanu K."/>
            <person name="Vyas G."/>
            <person name="Nadendla S."/>
            <person name="Aluvathingal J."/>
            <person name="Sichtig H."/>
        </authorList>
    </citation>
    <scope>NUCLEOTIDE SEQUENCE</scope>
    <source>
        <strain evidence="2">FDAARGOS_343</strain>
        <plasmid evidence="2">unnamed2</plasmid>
    </source>
</reference>
<keyword evidence="2" id="KW-0614">Plasmid</keyword>
<keyword evidence="1" id="KW-0812">Transmembrane</keyword>
<gene>
    <name evidence="2" type="ORF">CEQ21_07860</name>
</gene>
<protein>
    <submittedName>
        <fullName evidence="2">Uncharacterized protein</fullName>
    </submittedName>
</protein>
<sequence>MINILNDYFWIVLIASGLLMVLTIVTRVKLAKVKRDKVLYNIYSVILVVVFLLLIAYKMDFFR</sequence>
<feature type="transmembrane region" description="Helical" evidence="1">
    <location>
        <begin position="38"/>
        <end position="57"/>
    </location>
</feature>
<dbReference type="Proteomes" id="UP000319837">
    <property type="component" value="Plasmid unnamed2"/>
</dbReference>
<name>A0A553SQK3_NIACI</name>
<keyword evidence="1" id="KW-0472">Membrane</keyword>
<geneLocation type="plasmid" evidence="2">
    <name>unnamed2</name>
</geneLocation>
<evidence type="ECO:0000256" key="1">
    <source>
        <dbReference type="SAM" id="Phobius"/>
    </source>
</evidence>
<dbReference type="EMBL" id="RIBP01000003">
    <property type="protein sequence ID" value="TRZ39274.1"/>
    <property type="molecule type" value="Genomic_DNA"/>
</dbReference>
<accession>A0A553SQK3</accession>